<gene>
    <name evidence="6" type="ORF">A8F95_13620</name>
</gene>
<keyword evidence="3" id="KW-0238">DNA-binding</keyword>
<dbReference type="CDD" id="cd08434">
    <property type="entry name" value="PBP2_GltC_like"/>
    <property type="match status" value="1"/>
</dbReference>
<dbReference type="Proteomes" id="UP000092578">
    <property type="component" value="Unassembled WGS sequence"/>
</dbReference>
<dbReference type="Gene3D" id="3.40.190.290">
    <property type="match status" value="1"/>
</dbReference>
<dbReference type="SUPFAM" id="SSF53850">
    <property type="entry name" value="Periplasmic binding protein-like II"/>
    <property type="match status" value="1"/>
</dbReference>
<evidence type="ECO:0000256" key="1">
    <source>
        <dbReference type="ARBA" id="ARBA00009437"/>
    </source>
</evidence>
<dbReference type="GO" id="GO:0003677">
    <property type="term" value="F:DNA binding"/>
    <property type="evidence" value="ECO:0007669"/>
    <property type="project" value="UniProtKB-KW"/>
</dbReference>
<comment type="caution">
    <text evidence="6">The sequence shown here is derived from an EMBL/GenBank/DDBJ whole genome shotgun (WGS) entry which is preliminary data.</text>
</comment>
<dbReference type="EMBL" id="MAYT01000029">
    <property type="protein sequence ID" value="OCA82778.1"/>
    <property type="molecule type" value="Genomic_DNA"/>
</dbReference>
<dbReference type="Pfam" id="PF00126">
    <property type="entry name" value="HTH_1"/>
    <property type="match status" value="1"/>
</dbReference>
<dbReference type="SUPFAM" id="SSF46785">
    <property type="entry name" value="Winged helix' DNA-binding domain"/>
    <property type="match status" value="1"/>
</dbReference>
<dbReference type="AlphaFoldDB" id="A0A1B9AG17"/>
<dbReference type="InterPro" id="IPR036388">
    <property type="entry name" value="WH-like_DNA-bd_sf"/>
</dbReference>
<dbReference type="RefSeq" id="WP_065411652.1">
    <property type="nucleotide sequence ID" value="NZ_MAYT01000029.1"/>
</dbReference>
<dbReference type="PANTHER" id="PTHR30419">
    <property type="entry name" value="HTH-TYPE TRANSCRIPTIONAL REGULATOR YBHD"/>
    <property type="match status" value="1"/>
</dbReference>
<dbReference type="Gene3D" id="1.10.10.10">
    <property type="entry name" value="Winged helix-like DNA-binding domain superfamily/Winged helix DNA-binding domain"/>
    <property type="match status" value="1"/>
</dbReference>
<feature type="domain" description="HTH lysR-type" evidence="5">
    <location>
        <begin position="1"/>
        <end position="58"/>
    </location>
</feature>
<keyword evidence="7" id="KW-1185">Reference proteome</keyword>
<proteinExistence type="inferred from homology"/>
<reference evidence="7" key="1">
    <citation type="submission" date="2016-05" db="EMBL/GenBank/DDBJ databases">
        <authorList>
            <person name="Liu B."/>
            <person name="Wang J."/>
            <person name="Zhu Y."/>
            <person name="Liu G."/>
            <person name="Chen Q."/>
            <person name="Chen Z."/>
            <person name="Lan J."/>
            <person name="Che J."/>
            <person name="Ge C."/>
            <person name="Shi H."/>
            <person name="Pan Z."/>
            <person name="Liu X."/>
        </authorList>
    </citation>
    <scope>NUCLEOTIDE SEQUENCE [LARGE SCALE GENOMIC DNA]</scope>
    <source>
        <strain evidence="7">FJAT-27215</strain>
    </source>
</reference>
<dbReference type="FunFam" id="1.10.10.10:FF:000001">
    <property type="entry name" value="LysR family transcriptional regulator"/>
    <property type="match status" value="1"/>
</dbReference>
<keyword evidence="2" id="KW-0805">Transcription regulation</keyword>
<dbReference type="PROSITE" id="PS50931">
    <property type="entry name" value="HTH_LYSR"/>
    <property type="match status" value="1"/>
</dbReference>
<dbReference type="InterPro" id="IPR000847">
    <property type="entry name" value="LysR_HTH_N"/>
</dbReference>
<evidence type="ECO:0000256" key="3">
    <source>
        <dbReference type="ARBA" id="ARBA00023125"/>
    </source>
</evidence>
<evidence type="ECO:0000313" key="7">
    <source>
        <dbReference type="Proteomes" id="UP000092578"/>
    </source>
</evidence>
<accession>A0A1B9AG17</accession>
<evidence type="ECO:0000256" key="4">
    <source>
        <dbReference type="ARBA" id="ARBA00023163"/>
    </source>
</evidence>
<comment type="similarity">
    <text evidence="1">Belongs to the LysR transcriptional regulatory family.</text>
</comment>
<evidence type="ECO:0000256" key="2">
    <source>
        <dbReference type="ARBA" id="ARBA00023015"/>
    </source>
</evidence>
<name>A0A1B9AG17_9BACI</name>
<dbReference type="InterPro" id="IPR050950">
    <property type="entry name" value="HTH-type_LysR_regulators"/>
</dbReference>
<dbReference type="InterPro" id="IPR036390">
    <property type="entry name" value="WH_DNA-bd_sf"/>
</dbReference>
<dbReference type="GO" id="GO:0003700">
    <property type="term" value="F:DNA-binding transcription factor activity"/>
    <property type="evidence" value="ECO:0007669"/>
    <property type="project" value="InterPro"/>
</dbReference>
<dbReference type="InterPro" id="IPR005119">
    <property type="entry name" value="LysR_subst-bd"/>
</dbReference>
<protein>
    <submittedName>
        <fullName evidence="6">LysR family transcriptional regulator</fullName>
    </submittedName>
</protein>
<evidence type="ECO:0000259" key="5">
    <source>
        <dbReference type="PROSITE" id="PS50931"/>
    </source>
</evidence>
<dbReference type="Pfam" id="PF03466">
    <property type="entry name" value="LysR_substrate"/>
    <property type="match status" value="1"/>
</dbReference>
<dbReference type="PANTHER" id="PTHR30419:SF28">
    <property type="entry name" value="HTH-TYPE TRANSCRIPTIONAL REGULATOR BSDA"/>
    <property type="match status" value="1"/>
</dbReference>
<organism evidence="6 7">
    <name type="scientific">Pseudobacillus wudalianchiensis</name>
    <dbReference type="NCBI Taxonomy" id="1743143"/>
    <lineage>
        <taxon>Bacteria</taxon>
        <taxon>Bacillati</taxon>
        <taxon>Bacillota</taxon>
        <taxon>Bacilli</taxon>
        <taxon>Bacillales</taxon>
        <taxon>Bacillaceae</taxon>
        <taxon>Pseudobacillus</taxon>
    </lineage>
</organism>
<evidence type="ECO:0000313" key="6">
    <source>
        <dbReference type="EMBL" id="OCA82778.1"/>
    </source>
</evidence>
<sequence length="301" mass="34188">MELRQIKYFMEVAKEEHVTEAAYRLHVAQSAVSRQIAKLEDELGVELFVREGRNVKLTFAGKIFLQHMESAMNEIDRAVAAINSYLNPETGKIRLGFPTSLATKTLPRVISAFRSQYSDIGFDFHQGSNKELRELVERGEIDFAFVSPVPESTPDISTQVFFSESMRVLLPSHHRLAKKESINLRELMHDQFVLFRTGYDMRKLVIEACRQANFEPQVGFESEDVYTIKGLIEAGLGVSLLPETLLIEQTPPGTVSLPVGIPQVTRTVGVIVTKVRTLPPSEKLFYDFLIDYYNRLNQFSL</sequence>
<dbReference type="GO" id="GO:0005829">
    <property type="term" value="C:cytosol"/>
    <property type="evidence" value="ECO:0007669"/>
    <property type="project" value="TreeGrafter"/>
</dbReference>
<dbReference type="PRINTS" id="PR00039">
    <property type="entry name" value="HTHLYSR"/>
</dbReference>
<keyword evidence="4" id="KW-0804">Transcription</keyword>